<dbReference type="GO" id="GO:0008252">
    <property type="term" value="F:nucleotidase activity"/>
    <property type="evidence" value="ECO:0007669"/>
    <property type="project" value="TreeGrafter"/>
</dbReference>
<dbReference type="PANTHER" id="PTHR47438:SF1">
    <property type="entry name" value="PHOSPHATE METABOLISM PROTEIN 8-RELATED"/>
    <property type="match status" value="1"/>
</dbReference>
<dbReference type="FunFam" id="1.10.150.450:FF:000001">
    <property type="entry name" value="SDT1p Pyrimidine nucleotidase"/>
    <property type="match status" value="1"/>
</dbReference>
<dbReference type="Proteomes" id="UP000031516">
    <property type="component" value="Unassembled WGS sequence"/>
</dbReference>
<dbReference type="InterPro" id="IPR052791">
    <property type="entry name" value="SSM1_domain"/>
</dbReference>
<comment type="caution">
    <text evidence="1">The sequence shown here is derived from an EMBL/GenBank/DDBJ whole genome shotgun (WGS) entry which is preliminary data.</text>
</comment>
<organism evidence="1 2">
    <name type="scientific">Kluyveromyces dobzhanskii CBS 2104</name>
    <dbReference type="NCBI Taxonomy" id="1427455"/>
    <lineage>
        <taxon>Eukaryota</taxon>
        <taxon>Fungi</taxon>
        <taxon>Dikarya</taxon>
        <taxon>Ascomycota</taxon>
        <taxon>Saccharomycotina</taxon>
        <taxon>Saccharomycetes</taxon>
        <taxon>Saccharomycetales</taxon>
        <taxon>Saccharomycetaceae</taxon>
        <taxon>Kluyveromyces</taxon>
    </lineage>
</organism>
<dbReference type="AlphaFoldDB" id="A0A0A8KYZ7"/>
<gene>
    <name evidence="1" type="ORF">KLDO_g55</name>
</gene>
<proteinExistence type="predicted"/>
<dbReference type="Pfam" id="PF00702">
    <property type="entry name" value="Hydrolase"/>
    <property type="match status" value="1"/>
</dbReference>
<dbReference type="Gene3D" id="1.10.150.450">
    <property type="match status" value="1"/>
</dbReference>
<evidence type="ECO:0000313" key="2">
    <source>
        <dbReference type="Proteomes" id="UP000031516"/>
    </source>
</evidence>
<dbReference type="SFLD" id="SFLDG01129">
    <property type="entry name" value="C1.5:_HAD__Beta-PGM__Phosphata"/>
    <property type="match status" value="1"/>
</dbReference>
<dbReference type="InterPro" id="IPR023214">
    <property type="entry name" value="HAD_sf"/>
</dbReference>
<keyword evidence="2" id="KW-1185">Reference proteome</keyword>
<protein>
    <submittedName>
        <fullName evidence="1">WGS project CCBQ000000000 data, contig 00028</fullName>
    </submittedName>
</protein>
<dbReference type="GO" id="GO:0009166">
    <property type="term" value="P:nucleotide catabolic process"/>
    <property type="evidence" value="ECO:0007669"/>
    <property type="project" value="TreeGrafter"/>
</dbReference>
<dbReference type="PANTHER" id="PTHR47438">
    <property type="entry name" value="PHOSPHATE METABOLISM PROTEIN 8-RELATED"/>
    <property type="match status" value="1"/>
</dbReference>
<sequence>MTYSTVTEYTQQTKDQLRINRQNLESLSHPGSQPSFEADQPIPKPDPALRVFFFDIDNCLYKKSLRIHDLMEHSIHQYFQMKLDLDNETAQELRKTYYKTYGLAIKGLVDHHEIDAIEYNELVDDSLPLQDILEPDLDQRRILQRIRESGKFDKMWLFTNAYKNHGIRCVRLLGIADLFDGITYCDYSQRDLVCKPDVRAFEKAKLQSGLGDYANAYFIDDSGSNIRTAVKLGLKKAIHLVEIDSDNFLGTSPEEAVVIKAITDLPKACPELFSAN</sequence>
<dbReference type="Gene3D" id="3.40.50.1000">
    <property type="entry name" value="HAD superfamily/HAD-like"/>
    <property type="match status" value="1"/>
</dbReference>
<dbReference type="NCBIfam" id="TIGR01509">
    <property type="entry name" value="HAD-SF-IA-v3"/>
    <property type="match status" value="1"/>
</dbReference>
<dbReference type="InterPro" id="IPR036412">
    <property type="entry name" value="HAD-like_sf"/>
</dbReference>
<evidence type="ECO:0000313" key="1">
    <source>
        <dbReference type="EMBL" id="CDO91723.1"/>
    </source>
</evidence>
<name>A0A0A8KYZ7_9SACH</name>
<dbReference type="InterPro" id="IPR010237">
    <property type="entry name" value="Pyr-5-nucltdase"/>
</dbReference>
<dbReference type="GO" id="GO:0006206">
    <property type="term" value="P:pyrimidine nucleobase metabolic process"/>
    <property type="evidence" value="ECO:0007669"/>
    <property type="project" value="TreeGrafter"/>
</dbReference>
<accession>A0A0A8KYZ7</accession>
<dbReference type="SUPFAM" id="SSF56784">
    <property type="entry name" value="HAD-like"/>
    <property type="match status" value="1"/>
</dbReference>
<dbReference type="EMBL" id="CCBQ010000001">
    <property type="protein sequence ID" value="CDO91723.1"/>
    <property type="molecule type" value="Genomic_DNA"/>
</dbReference>
<dbReference type="OrthoDB" id="1065058at2759"/>
<reference evidence="1 2" key="1">
    <citation type="submission" date="2014-03" db="EMBL/GenBank/DDBJ databases">
        <title>The genome of Kluyveromyces dobzhanskii.</title>
        <authorList>
            <person name="Nystedt B."/>
            <person name="Astrom S."/>
        </authorList>
    </citation>
    <scope>NUCLEOTIDE SEQUENCE [LARGE SCALE GENOMIC DNA]</scope>
    <source>
        <strain evidence="1 2">CBS 2104</strain>
    </source>
</reference>
<dbReference type="SFLD" id="SFLDS00003">
    <property type="entry name" value="Haloacid_Dehalogenase"/>
    <property type="match status" value="1"/>
</dbReference>
<dbReference type="InterPro" id="IPR006439">
    <property type="entry name" value="HAD-SF_hydro_IA"/>
</dbReference>
<dbReference type="NCBIfam" id="TIGR01993">
    <property type="entry name" value="Pyr-5-nucltdase"/>
    <property type="match status" value="1"/>
</dbReference>
<dbReference type="SFLD" id="SFLDG01132">
    <property type="entry name" value="C1.5.3:_5'-Nucleotidase_Like"/>
    <property type="match status" value="1"/>
</dbReference>